<gene>
    <name evidence="2" type="ORF">EPICR_20245</name>
</gene>
<dbReference type="InterPro" id="IPR013022">
    <property type="entry name" value="Xyl_isomerase-like_TIM-brl"/>
</dbReference>
<dbReference type="InterPro" id="IPR036237">
    <property type="entry name" value="Xyl_isomerase-like_sf"/>
</dbReference>
<organism evidence="2">
    <name type="scientific">uncultured Desulfobacteraceae bacterium</name>
    <dbReference type="NCBI Taxonomy" id="218296"/>
    <lineage>
        <taxon>Bacteria</taxon>
        <taxon>Pseudomonadati</taxon>
        <taxon>Thermodesulfobacteriota</taxon>
        <taxon>Desulfobacteria</taxon>
        <taxon>Desulfobacterales</taxon>
        <taxon>Desulfobacteraceae</taxon>
        <taxon>environmental samples</taxon>
    </lineage>
</organism>
<reference evidence="2" key="1">
    <citation type="submission" date="2019-01" db="EMBL/GenBank/DDBJ databases">
        <authorList>
            <consortium name="Genoscope - CEA"/>
            <person name="William W."/>
        </authorList>
    </citation>
    <scope>NUCLEOTIDE SEQUENCE</scope>
    <source>
        <strain evidence="2">CR-1</strain>
    </source>
</reference>
<dbReference type="NCBIfam" id="NF041277">
    <property type="entry name" value="coba_remo_CbiR"/>
    <property type="match status" value="1"/>
</dbReference>
<evidence type="ECO:0000259" key="1">
    <source>
        <dbReference type="Pfam" id="PF01261"/>
    </source>
</evidence>
<feature type="domain" description="Xylose isomerase-like TIM barrel" evidence="1">
    <location>
        <begin position="55"/>
        <end position="269"/>
    </location>
</feature>
<dbReference type="EMBL" id="CAACVI010000012">
    <property type="protein sequence ID" value="VEN73776.1"/>
    <property type="molecule type" value="Genomic_DNA"/>
</dbReference>
<dbReference type="Gene3D" id="3.20.20.150">
    <property type="entry name" value="Divalent-metal-dependent TIM barrel enzymes"/>
    <property type="match status" value="1"/>
</dbReference>
<dbReference type="SUPFAM" id="SSF51658">
    <property type="entry name" value="Xylose isomerase-like"/>
    <property type="match status" value="1"/>
</dbReference>
<protein>
    <recommendedName>
        <fullName evidence="1">Xylose isomerase-like TIM barrel domain-containing protein</fullName>
    </recommendedName>
</protein>
<dbReference type="AlphaFoldDB" id="A0A484HHF6"/>
<evidence type="ECO:0000313" key="2">
    <source>
        <dbReference type="EMBL" id="VEN73776.1"/>
    </source>
</evidence>
<dbReference type="Pfam" id="PF01261">
    <property type="entry name" value="AP_endonuc_2"/>
    <property type="match status" value="1"/>
</dbReference>
<name>A0A484HHF6_9BACT</name>
<sequence>MGAGPFFRGDMTLTHPPLPKSFKNAFPFRLAAPSYVYPGDYALNIRLLGPFVDEIEILLFESLTENALPSPDAFAEMARLSRKFGLTLNVHLPIDVSLAHPDPNMRKTAVKQLVRAMDAASVLDPTSMTLHIDCHEKDLSRPGVKKWRKRVDAGLQRLLDAGTKAETLCVETLDYPFEIIEDTVLSHGLSVCLDLGHLALYGRDIEKAFDRMGSRVRVVHLHGVRDGRDHLSLDQMDKALLERVVARLKGFSGSLCLETFSYEKLKRSLETFEKAWGT</sequence>
<accession>A0A484HHF6</accession>
<proteinExistence type="predicted"/>